<dbReference type="SMART" id="SM00701">
    <property type="entry name" value="PGRP"/>
    <property type="match status" value="1"/>
</dbReference>
<dbReference type="PANTHER" id="PTHR11022:SF41">
    <property type="entry name" value="PEPTIDOGLYCAN-RECOGNITION PROTEIN LC-RELATED"/>
    <property type="match status" value="1"/>
</dbReference>
<dbReference type="GO" id="GO:0008745">
    <property type="term" value="F:N-acetylmuramoyl-L-alanine amidase activity"/>
    <property type="evidence" value="ECO:0007669"/>
    <property type="project" value="InterPro"/>
</dbReference>
<name>A0A3S3NII9_9ACAR</name>
<dbReference type="InterPro" id="IPR006619">
    <property type="entry name" value="PGRP_domain_met/bac"/>
</dbReference>
<dbReference type="EMBL" id="NCKU01002747">
    <property type="protein sequence ID" value="RWS08868.1"/>
    <property type="molecule type" value="Genomic_DNA"/>
</dbReference>
<reference evidence="3 6" key="1">
    <citation type="journal article" date="2018" name="Gigascience">
        <title>Genomes of trombidid mites reveal novel predicted allergens and laterally-transferred genes associated with secondary metabolism.</title>
        <authorList>
            <person name="Dong X."/>
            <person name="Chaisiri K."/>
            <person name="Xia D."/>
            <person name="Armstrong S.D."/>
            <person name="Fang Y."/>
            <person name="Donnelly M.J."/>
            <person name="Kadowaki T."/>
            <person name="McGarry J.W."/>
            <person name="Darby A.C."/>
            <person name="Makepeace B.L."/>
        </authorList>
    </citation>
    <scope>NUCLEOTIDE SEQUENCE [LARGE SCALE GENOMIC DNA]</scope>
    <source>
        <strain evidence="3">UoL-WK</strain>
    </source>
</reference>
<evidence type="ECO:0000256" key="1">
    <source>
        <dbReference type="ARBA" id="ARBA00007553"/>
    </source>
</evidence>
<accession>A0A3S3NII9</accession>
<evidence type="ECO:0000313" key="5">
    <source>
        <dbReference type="EMBL" id="RWS12564.1"/>
    </source>
</evidence>
<organism evidence="3 6">
    <name type="scientific">Dinothrombium tinctorium</name>
    <dbReference type="NCBI Taxonomy" id="1965070"/>
    <lineage>
        <taxon>Eukaryota</taxon>
        <taxon>Metazoa</taxon>
        <taxon>Ecdysozoa</taxon>
        <taxon>Arthropoda</taxon>
        <taxon>Chelicerata</taxon>
        <taxon>Arachnida</taxon>
        <taxon>Acari</taxon>
        <taxon>Acariformes</taxon>
        <taxon>Trombidiformes</taxon>
        <taxon>Prostigmata</taxon>
        <taxon>Anystina</taxon>
        <taxon>Parasitengona</taxon>
        <taxon>Trombidioidea</taxon>
        <taxon>Trombidiidae</taxon>
        <taxon>Dinothrombium</taxon>
    </lineage>
</organism>
<evidence type="ECO:0000313" key="4">
    <source>
        <dbReference type="EMBL" id="RWS08868.1"/>
    </source>
</evidence>
<comment type="caution">
    <text evidence="3">The sequence shown here is derived from an EMBL/GenBank/DDBJ whole genome shotgun (WGS) entry which is preliminary data.</text>
</comment>
<dbReference type="STRING" id="1965070.A0A3S3NII9"/>
<evidence type="ECO:0000313" key="6">
    <source>
        <dbReference type="Proteomes" id="UP000285301"/>
    </source>
</evidence>
<evidence type="ECO:0000313" key="3">
    <source>
        <dbReference type="EMBL" id="RWS03322.1"/>
    </source>
</evidence>
<dbReference type="Proteomes" id="UP000285301">
    <property type="component" value="Unassembled WGS sequence"/>
</dbReference>
<sequence length="361" mass="39535">MRHPKTKANGFCVSNASCCYESNYAVGACGGSDVCCFSKDLCSSNSEENDACTNAVHPNSLKRGFCVQASHCCKDNLFIDGLCGGGRKNSVCCFSENVCNNACKVKLNSVTLVNGTCVPKRKCCAKYSSSNSENSCRDGDVCCLDENLCRAQEGSAAHFDMISDESQLKVATAEPNDHCSMINLKPKSSWNPSSAATVPIPFGHFSVPAIQLPVHRVYMHRTNTIPCDEKKTCAKVIQVLQRIHMKIKNMRDIGFNFIVAGDGNIYESRGWHEPDELLAERSVDSISIAFIGEFNKDPPNERMIDAANNLIKCGQSSGFISKQYELFYQQDAPCTPNSGEAIYEAVKKLPQFTENSSNKNC</sequence>
<dbReference type="Pfam" id="PF01510">
    <property type="entry name" value="Amidase_2"/>
    <property type="match status" value="1"/>
</dbReference>
<dbReference type="CDD" id="cd06583">
    <property type="entry name" value="PGRP"/>
    <property type="match status" value="1"/>
</dbReference>
<keyword evidence="6" id="KW-1185">Reference proteome</keyword>
<dbReference type="EMBL" id="NCKU01001275">
    <property type="protein sequence ID" value="RWS12564.1"/>
    <property type="molecule type" value="Genomic_DNA"/>
</dbReference>
<dbReference type="SUPFAM" id="SSF55846">
    <property type="entry name" value="N-acetylmuramoyl-L-alanine amidase-like"/>
    <property type="match status" value="1"/>
</dbReference>
<dbReference type="OrthoDB" id="10001926at2759"/>
<dbReference type="GO" id="GO:0009253">
    <property type="term" value="P:peptidoglycan catabolic process"/>
    <property type="evidence" value="ECO:0007669"/>
    <property type="project" value="InterPro"/>
</dbReference>
<dbReference type="Gene3D" id="3.40.80.10">
    <property type="entry name" value="Peptidoglycan recognition protein-like"/>
    <property type="match status" value="1"/>
</dbReference>
<comment type="similarity">
    <text evidence="1">Belongs to the N-acetylmuramoyl-L-alanine amidase 2 family.</text>
</comment>
<dbReference type="InterPro" id="IPR036505">
    <property type="entry name" value="Amidase/PGRP_sf"/>
</dbReference>
<dbReference type="EMBL" id="NCKU01006611">
    <property type="protein sequence ID" value="RWS03322.1"/>
    <property type="molecule type" value="Genomic_DNA"/>
</dbReference>
<protein>
    <submittedName>
        <fullName evidence="3">Peptidoglycan-recognition protein SC2-like protein</fullName>
    </submittedName>
</protein>
<reference evidence="3" key="2">
    <citation type="submission" date="2018-11" db="EMBL/GenBank/DDBJ databases">
        <title>Trombidioid mite genomics.</title>
        <authorList>
            <person name="Dong X."/>
        </authorList>
    </citation>
    <scope>NUCLEOTIDE SEQUENCE</scope>
    <source>
        <strain evidence="3">UoL-WK</strain>
    </source>
</reference>
<gene>
    <name evidence="3" type="ORF">B4U79_00794</name>
    <name evidence="4" type="ORF">B4U79_02906</name>
    <name evidence="5" type="ORF">B4U79_10137</name>
</gene>
<dbReference type="InterPro" id="IPR002502">
    <property type="entry name" value="Amidase_domain"/>
</dbReference>
<feature type="domain" description="Peptidoglycan recognition protein family" evidence="2">
    <location>
        <begin position="182"/>
        <end position="333"/>
    </location>
</feature>
<proteinExistence type="inferred from homology"/>
<dbReference type="GO" id="GO:0008270">
    <property type="term" value="F:zinc ion binding"/>
    <property type="evidence" value="ECO:0007669"/>
    <property type="project" value="InterPro"/>
</dbReference>
<dbReference type="AlphaFoldDB" id="A0A3S3NII9"/>
<dbReference type="InterPro" id="IPR015510">
    <property type="entry name" value="PGRP"/>
</dbReference>
<dbReference type="PANTHER" id="PTHR11022">
    <property type="entry name" value="PEPTIDOGLYCAN RECOGNITION PROTEIN"/>
    <property type="match status" value="1"/>
</dbReference>
<evidence type="ECO:0000259" key="2">
    <source>
        <dbReference type="SMART" id="SM00701"/>
    </source>
</evidence>